<dbReference type="OrthoDB" id="6142417at2759"/>
<evidence type="ECO:0000313" key="2">
    <source>
        <dbReference type="Proteomes" id="UP000683360"/>
    </source>
</evidence>
<dbReference type="Proteomes" id="UP000683360">
    <property type="component" value="Unassembled WGS sequence"/>
</dbReference>
<name>A0A8S3Q0J9_MYTED</name>
<proteinExistence type="predicted"/>
<dbReference type="EMBL" id="CAJPWZ010000197">
    <property type="protein sequence ID" value="CAG2188098.1"/>
    <property type="molecule type" value="Genomic_DNA"/>
</dbReference>
<gene>
    <name evidence="1" type="ORF">MEDL_3625</name>
</gene>
<sequence length="175" mass="20276">MSRLTLADTTVKVKNNQLPDHCVSTDSNGDVYFDANSVKGDSNTEISESKDSSCIYAEPSARFKYISEGLWKSKMIVEYRCNNKPLQKETSGSGTAIEIPIDAEDVKVYFKVMRFIITWCDLKKWDRFENQWFDEPHIFTYECPPEQRTFTISGSLYFERVTHISNEMHDDVNEI</sequence>
<accession>A0A8S3Q0J9</accession>
<protein>
    <submittedName>
        <fullName evidence="1">Uncharacterized protein</fullName>
    </submittedName>
</protein>
<comment type="caution">
    <text evidence="1">The sequence shown here is derived from an EMBL/GenBank/DDBJ whole genome shotgun (WGS) entry which is preliminary data.</text>
</comment>
<organism evidence="1 2">
    <name type="scientific">Mytilus edulis</name>
    <name type="common">Blue mussel</name>
    <dbReference type="NCBI Taxonomy" id="6550"/>
    <lineage>
        <taxon>Eukaryota</taxon>
        <taxon>Metazoa</taxon>
        <taxon>Spiralia</taxon>
        <taxon>Lophotrochozoa</taxon>
        <taxon>Mollusca</taxon>
        <taxon>Bivalvia</taxon>
        <taxon>Autobranchia</taxon>
        <taxon>Pteriomorphia</taxon>
        <taxon>Mytilida</taxon>
        <taxon>Mytiloidea</taxon>
        <taxon>Mytilidae</taxon>
        <taxon>Mytilinae</taxon>
        <taxon>Mytilus</taxon>
    </lineage>
</organism>
<dbReference type="AlphaFoldDB" id="A0A8S3Q0J9"/>
<reference evidence="1" key="1">
    <citation type="submission" date="2021-03" db="EMBL/GenBank/DDBJ databases">
        <authorList>
            <person name="Bekaert M."/>
        </authorList>
    </citation>
    <scope>NUCLEOTIDE SEQUENCE</scope>
</reference>
<keyword evidence="2" id="KW-1185">Reference proteome</keyword>
<evidence type="ECO:0000313" key="1">
    <source>
        <dbReference type="EMBL" id="CAG2188098.1"/>
    </source>
</evidence>